<dbReference type="Proteomes" id="UP000068196">
    <property type="component" value="Chromosome"/>
</dbReference>
<evidence type="ECO:0000313" key="3">
    <source>
        <dbReference type="Proteomes" id="UP000068196"/>
    </source>
</evidence>
<protein>
    <recommendedName>
        <fullName evidence="1">TRASH transcription regulator C-terminal prokaryotic domain-containing protein</fullName>
    </recommendedName>
</protein>
<sequence>MPLKVKEKGKRLVKCSWCGKTITGEPLSVKTCCVNKPWHFCGETCYKQFTAKWTKNQDALSKKKSVLRKGII</sequence>
<feature type="domain" description="TRASH transcription regulator C-terminal prokaryotic" evidence="1">
    <location>
        <begin position="13"/>
        <end position="56"/>
    </location>
</feature>
<reference evidence="3" key="2">
    <citation type="journal article" date="2016" name="Int. J. Syst. Evol. Microbiol.">
        <title>Caldimicrobium thiodismutans sp. nov., a sulfur-disproportionating bacterium isolated from a hot spring.</title>
        <authorList>
            <person name="Kojima H."/>
            <person name="Umezawa K."/>
            <person name="Fukui M."/>
        </authorList>
    </citation>
    <scope>NUCLEOTIDE SEQUENCE [LARGE SCALE GENOMIC DNA]</scope>
    <source>
        <strain evidence="3">TF1</strain>
    </source>
</reference>
<proteinExistence type="predicted"/>
<dbReference type="KEGG" id="cthi:THC_0652"/>
<organism evidence="2 3">
    <name type="scientific">Caldimicrobium thiodismutans</name>
    <dbReference type="NCBI Taxonomy" id="1653476"/>
    <lineage>
        <taxon>Bacteria</taxon>
        <taxon>Pseudomonadati</taxon>
        <taxon>Thermodesulfobacteriota</taxon>
        <taxon>Thermodesulfobacteria</taxon>
        <taxon>Thermodesulfobacteriales</taxon>
        <taxon>Thermodesulfobacteriaceae</taxon>
        <taxon>Caldimicrobium</taxon>
    </lineage>
</organism>
<dbReference type="EMBL" id="AP014945">
    <property type="protein sequence ID" value="BAU23044.1"/>
    <property type="molecule type" value="Genomic_DNA"/>
</dbReference>
<gene>
    <name evidence="2" type="ORF">THC_0652</name>
</gene>
<dbReference type="STRING" id="1653476.THC_0652"/>
<name>A0A0U5ALZ2_9BACT</name>
<dbReference type="Pfam" id="PF08394">
    <property type="entry name" value="Arc_trans_TRASH"/>
    <property type="match status" value="1"/>
</dbReference>
<dbReference type="AlphaFoldDB" id="A0A0U5ALZ2"/>
<evidence type="ECO:0000313" key="2">
    <source>
        <dbReference type="EMBL" id="BAU23044.1"/>
    </source>
</evidence>
<accession>A0A0U5ALZ2</accession>
<reference evidence="2 3" key="1">
    <citation type="journal article" date="2016" name="Int. J. Syst. Evol. Microbiol.">
        <title>Caldimicrobium thiodismutans sp. nov., a sulfur-disproportionating bacterium isolated from a hot spring, and emended description of the genus Caldimicrobium.</title>
        <authorList>
            <person name="Kojima H."/>
            <person name="Umezawa K."/>
            <person name="Fukui M."/>
        </authorList>
    </citation>
    <scope>NUCLEOTIDE SEQUENCE [LARGE SCALE GENOMIC DNA]</scope>
    <source>
        <strain evidence="2 3">TF1</strain>
    </source>
</reference>
<keyword evidence="3" id="KW-1185">Reference proteome</keyword>
<dbReference type="InterPro" id="IPR013603">
    <property type="entry name" value="TRASH_TR_C_prok"/>
</dbReference>
<dbReference type="RefSeq" id="WP_068513247.1">
    <property type="nucleotide sequence ID" value="NZ_AP014945.1"/>
</dbReference>
<evidence type="ECO:0000259" key="1">
    <source>
        <dbReference type="Pfam" id="PF08394"/>
    </source>
</evidence>